<accession>A0A8H6A7P8</accession>
<name>A0A8H6A7P8_PETAA</name>
<organism evidence="2 3">
    <name type="scientific">Petromyces alliaceus</name>
    <name type="common">Aspergillus alliaceus</name>
    <dbReference type="NCBI Taxonomy" id="209559"/>
    <lineage>
        <taxon>Eukaryota</taxon>
        <taxon>Fungi</taxon>
        <taxon>Dikarya</taxon>
        <taxon>Ascomycota</taxon>
        <taxon>Pezizomycotina</taxon>
        <taxon>Eurotiomycetes</taxon>
        <taxon>Eurotiomycetidae</taxon>
        <taxon>Eurotiales</taxon>
        <taxon>Aspergillaceae</taxon>
        <taxon>Aspergillus</taxon>
        <taxon>Aspergillus subgen. Circumdati</taxon>
    </lineage>
</organism>
<sequence length="136" mass="15750">MEKLAQDTRIQDAATPALLHPDVNERNIYVSTEEPSIITGLLDWRSASIEPTFIYANETPDFVGLPEEPEENPFEKTNSRNKGEKMHRSATRHTMSRWTELGLQGSYPYSPTEEELKEYVRDYDDFEPLQRLKTMA</sequence>
<gene>
    <name evidence="2" type="ORF">ETB97_011932</name>
</gene>
<proteinExistence type="predicted"/>
<comment type="caution">
    <text evidence="2">The sequence shown here is derived from an EMBL/GenBank/DDBJ whole genome shotgun (WGS) entry which is preliminary data.</text>
</comment>
<dbReference type="EMBL" id="SPNV01000079">
    <property type="protein sequence ID" value="KAF5862227.1"/>
    <property type="molecule type" value="Genomic_DNA"/>
</dbReference>
<protein>
    <recommendedName>
        <fullName evidence="4">Aminoglycoside phosphotransferase domain-containing protein</fullName>
    </recommendedName>
</protein>
<keyword evidence="3" id="KW-1185">Reference proteome</keyword>
<dbReference type="PANTHER" id="PTHR36091">
    <property type="entry name" value="ALTERED INHERITANCE OF MITOCHONDRIA PROTEIN 9, MITOCHONDRIAL"/>
    <property type="match status" value="1"/>
</dbReference>
<dbReference type="AlphaFoldDB" id="A0A8H6A7P8"/>
<reference evidence="2 3" key="1">
    <citation type="submission" date="2019-04" db="EMBL/GenBank/DDBJ databases">
        <title>Aspergillus burnettii sp. nov., novel species from soil in southeast Queensland.</title>
        <authorList>
            <person name="Gilchrist C.L.M."/>
            <person name="Pitt J.I."/>
            <person name="Lange L."/>
            <person name="Lacey H.J."/>
            <person name="Vuong D."/>
            <person name="Midgley D.J."/>
            <person name="Greenfield P."/>
            <person name="Bradbury M."/>
            <person name="Lacey E."/>
            <person name="Busk P.K."/>
            <person name="Pilgaard B."/>
            <person name="Chooi Y.H."/>
            <person name="Piggott A.M."/>
        </authorList>
    </citation>
    <scope>NUCLEOTIDE SEQUENCE [LARGE SCALE GENOMIC DNA]</scope>
    <source>
        <strain evidence="2 3">FRR 5400</strain>
    </source>
</reference>
<feature type="compositionally biased region" description="Basic and acidic residues" evidence="1">
    <location>
        <begin position="73"/>
        <end position="87"/>
    </location>
</feature>
<evidence type="ECO:0000313" key="2">
    <source>
        <dbReference type="EMBL" id="KAF5862227.1"/>
    </source>
</evidence>
<evidence type="ECO:0000313" key="3">
    <source>
        <dbReference type="Proteomes" id="UP000541154"/>
    </source>
</evidence>
<dbReference type="GO" id="GO:0005739">
    <property type="term" value="C:mitochondrion"/>
    <property type="evidence" value="ECO:0007669"/>
    <property type="project" value="TreeGrafter"/>
</dbReference>
<feature type="region of interest" description="Disordered" evidence="1">
    <location>
        <begin position="60"/>
        <end position="97"/>
    </location>
</feature>
<evidence type="ECO:0008006" key="4">
    <source>
        <dbReference type="Google" id="ProtNLM"/>
    </source>
</evidence>
<evidence type="ECO:0000256" key="1">
    <source>
        <dbReference type="SAM" id="MobiDB-lite"/>
    </source>
</evidence>
<dbReference type="PANTHER" id="PTHR36091:SF1">
    <property type="entry name" value="ALTERED INHERITANCE OF MITOCHONDRIA PROTEIN 9, MITOCHONDRIAL"/>
    <property type="match status" value="1"/>
</dbReference>
<dbReference type="InterPro" id="IPR051035">
    <property type="entry name" value="Mito_inheritance_9"/>
</dbReference>
<dbReference type="Proteomes" id="UP000541154">
    <property type="component" value="Unassembled WGS sequence"/>
</dbReference>